<dbReference type="EMBL" id="DQ248946">
    <property type="protein sequence ID" value="ABB59992.1"/>
    <property type="molecule type" value="mRNA"/>
</dbReference>
<dbReference type="InterPro" id="IPR002487">
    <property type="entry name" value="TF_Kbox"/>
</dbReference>
<keyword evidence="2" id="KW-0805">Transcription regulation</keyword>
<dbReference type="Pfam" id="PF01486">
    <property type="entry name" value="K-box"/>
    <property type="match status" value="1"/>
</dbReference>
<dbReference type="SUPFAM" id="SSF55455">
    <property type="entry name" value="SRF-like"/>
    <property type="match status" value="1"/>
</dbReference>
<organism evidence="9">
    <name type="scientific">Geum rupestre</name>
    <dbReference type="NCBI Taxonomy" id="148910"/>
    <lineage>
        <taxon>Eukaryota</taxon>
        <taxon>Viridiplantae</taxon>
        <taxon>Streptophyta</taxon>
        <taxon>Embryophyta</taxon>
        <taxon>Tracheophyta</taxon>
        <taxon>Spermatophyta</taxon>
        <taxon>Magnoliopsida</taxon>
        <taxon>eudicotyledons</taxon>
        <taxon>Gunneridae</taxon>
        <taxon>Pentapetalae</taxon>
        <taxon>rosids</taxon>
        <taxon>fabids</taxon>
        <taxon>Rosales</taxon>
        <taxon>Rosaceae</taxon>
        <taxon>Rosoideae</taxon>
        <taxon>Colurieae</taxon>
        <taxon>Geum</taxon>
    </lineage>
</organism>
<dbReference type="InterPro" id="IPR036879">
    <property type="entry name" value="TF_MADSbox_sf"/>
</dbReference>
<feature type="domain" description="K-box" evidence="8">
    <location>
        <begin position="84"/>
        <end position="175"/>
    </location>
</feature>
<dbReference type="AlphaFoldDB" id="Q2XUP5"/>
<dbReference type="InterPro" id="IPR050142">
    <property type="entry name" value="MADS-box/MEF2_TF"/>
</dbReference>
<dbReference type="GO" id="GO:0045944">
    <property type="term" value="P:positive regulation of transcription by RNA polymerase II"/>
    <property type="evidence" value="ECO:0007669"/>
    <property type="project" value="InterPro"/>
</dbReference>
<dbReference type="Gene3D" id="3.40.1810.10">
    <property type="entry name" value="Transcription factor, MADS-box"/>
    <property type="match status" value="1"/>
</dbReference>
<dbReference type="InterPro" id="IPR033896">
    <property type="entry name" value="MEF2-like_N"/>
</dbReference>
<dbReference type="GO" id="GO:0003700">
    <property type="term" value="F:DNA-binding transcription factor activity"/>
    <property type="evidence" value="ECO:0007669"/>
    <property type="project" value="InterPro"/>
</dbReference>
<evidence type="ECO:0000256" key="1">
    <source>
        <dbReference type="ARBA" id="ARBA00004123"/>
    </source>
</evidence>
<sequence length="238" mass="27179">MGRGKVEIKRIENPTSRQVTYSKRRNGIIKKANELAVLVDAQVCLIMLSSTEKIVEYISPTTTVKKMIDLYQKNLKIDLWSEHYEAMKETLRKLKEVNTKLKREISQRTGQDQLNDLSLTELIDLEENMTTSVAVIRERKYHVIKQQTEKRQKKVRSLEERNRNLIHGYESAVEVDPQFGYVDNDGDFESAVALANGATNLYSFNRVQNNPDDPNLDNGHGGGSAMSSITQLHDLRLA</sequence>
<evidence type="ECO:0000259" key="8">
    <source>
        <dbReference type="PROSITE" id="PS51297"/>
    </source>
</evidence>
<dbReference type="PROSITE" id="PS00350">
    <property type="entry name" value="MADS_BOX_1"/>
    <property type="match status" value="1"/>
</dbReference>
<dbReference type="PROSITE" id="PS50066">
    <property type="entry name" value="MADS_BOX_2"/>
    <property type="match status" value="1"/>
</dbReference>
<evidence type="ECO:0000256" key="5">
    <source>
        <dbReference type="ARBA" id="ARBA00023242"/>
    </source>
</evidence>
<dbReference type="Pfam" id="PF00319">
    <property type="entry name" value="SRF-TF"/>
    <property type="match status" value="1"/>
</dbReference>
<dbReference type="InterPro" id="IPR002100">
    <property type="entry name" value="TF_MADSbox"/>
</dbReference>
<comment type="subcellular location">
    <subcellularLocation>
        <location evidence="1">Nucleus</location>
    </subcellularLocation>
</comment>
<keyword evidence="3" id="KW-0238">DNA-binding</keyword>
<dbReference type="GO" id="GO:0000977">
    <property type="term" value="F:RNA polymerase II transcription regulatory region sequence-specific DNA binding"/>
    <property type="evidence" value="ECO:0007669"/>
    <property type="project" value="InterPro"/>
</dbReference>
<evidence type="ECO:0000256" key="6">
    <source>
        <dbReference type="SAM" id="MobiDB-lite"/>
    </source>
</evidence>
<dbReference type="PROSITE" id="PS51297">
    <property type="entry name" value="K_BOX"/>
    <property type="match status" value="1"/>
</dbReference>
<accession>Q2XUP5</accession>
<dbReference type="GO" id="GO:0005634">
    <property type="term" value="C:nucleus"/>
    <property type="evidence" value="ECO:0007669"/>
    <property type="project" value="UniProtKB-SubCell"/>
</dbReference>
<keyword evidence="4" id="KW-0804">Transcription</keyword>
<dbReference type="PRINTS" id="PR00404">
    <property type="entry name" value="MADSDOMAIN"/>
</dbReference>
<protein>
    <submittedName>
        <fullName evidence="9">MADS-box protein</fullName>
    </submittedName>
</protein>
<dbReference type="GO" id="GO:0046983">
    <property type="term" value="F:protein dimerization activity"/>
    <property type="evidence" value="ECO:0007669"/>
    <property type="project" value="InterPro"/>
</dbReference>
<evidence type="ECO:0000256" key="4">
    <source>
        <dbReference type="ARBA" id="ARBA00023163"/>
    </source>
</evidence>
<proteinExistence type="evidence at transcript level"/>
<evidence type="ECO:0000256" key="2">
    <source>
        <dbReference type="ARBA" id="ARBA00023015"/>
    </source>
</evidence>
<reference evidence="9" key="2">
    <citation type="journal article" date="2007" name="Evol. Dev.">
        <title>Two AGAMOUS-like MADS-box genes from Taihangia rupestris (Rosaceae) reveal independent trajectories in the evolution of class C and class D floral homeotic functions.</title>
        <authorList>
            <person name="Lu S."/>
            <person name="Du X."/>
            <person name="Lu W."/>
            <person name="Chong K."/>
            <person name="Meng Z."/>
        </authorList>
    </citation>
    <scope>NUCLEOTIDE SEQUENCE</scope>
    <source>
        <strain evidence="9">TrTM6</strain>
    </source>
</reference>
<dbReference type="CDD" id="cd00265">
    <property type="entry name" value="MADS_MEF2_like"/>
    <property type="match status" value="1"/>
</dbReference>
<name>Q2XUP5_9ROSA</name>
<feature type="region of interest" description="Disordered" evidence="6">
    <location>
        <begin position="207"/>
        <end position="238"/>
    </location>
</feature>
<keyword evidence="5" id="KW-0539">Nucleus</keyword>
<evidence type="ECO:0000313" key="9">
    <source>
        <dbReference type="EMBL" id="ABB59992.1"/>
    </source>
</evidence>
<dbReference type="PANTHER" id="PTHR48019">
    <property type="entry name" value="SERUM RESPONSE FACTOR HOMOLOG"/>
    <property type="match status" value="1"/>
</dbReference>
<feature type="domain" description="MADS-box" evidence="7">
    <location>
        <begin position="1"/>
        <end position="61"/>
    </location>
</feature>
<evidence type="ECO:0000256" key="3">
    <source>
        <dbReference type="ARBA" id="ARBA00023125"/>
    </source>
</evidence>
<evidence type="ECO:0000259" key="7">
    <source>
        <dbReference type="PROSITE" id="PS50066"/>
    </source>
</evidence>
<dbReference type="SMART" id="SM00432">
    <property type="entry name" value="MADS"/>
    <property type="match status" value="1"/>
</dbReference>
<reference evidence="9" key="1">
    <citation type="submission" date="2005-10" db="EMBL/GenBank/DDBJ databases">
        <title>Functional analysis of ThrTM6 MADS-box gene from Taihangia rupestris (rosaceae).</title>
        <authorList>
            <person name="Lu S.H."/>
            <person name="Meng Z."/>
        </authorList>
    </citation>
    <scope>NUCLEOTIDE SEQUENCE</scope>
    <source>
        <strain evidence="9">TrTM6</strain>
    </source>
</reference>